<keyword evidence="9" id="KW-0133">Cell shape</keyword>
<dbReference type="Proteomes" id="UP000290191">
    <property type="component" value="Unassembled WGS sequence"/>
</dbReference>
<evidence type="ECO:0000256" key="9">
    <source>
        <dbReference type="ARBA" id="ARBA00022960"/>
    </source>
</evidence>
<dbReference type="GO" id="GO:0005886">
    <property type="term" value="C:plasma membrane"/>
    <property type="evidence" value="ECO:0007669"/>
    <property type="project" value="UniProtKB-SubCell"/>
</dbReference>
<dbReference type="InterPro" id="IPR017790">
    <property type="entry name" value="Penicillin-binding_protein_2"/>
</dbReference>
<evidence type="ECO:0000256" key="8">
    <source>
        <dbReference type="ARBA" id="ARBA00022801"/>
    </source>
</evidence>
<dbReference type="InterPro" id="IPR012338">
    <property type="entry name" value="Beta-lactam/transpept-like"/>
</dbReference>
<evidence type="ECO:0000256" key="3">
    <source>
        <dbReference type="ARBA" id="ARBA00022475"/>
    </source>
</evidence>
<dbReference type="GO" id="GO:0008658">
    <property type="term" value="F:penicillin binding"/>
    <property type="evidence" value="ECO:0007669"/>
    <property type="project" value="InterPro"/>
</dbReference>
<evidence type="ECO:0000259" key="14">
    <source>
        <dbReference type="Pfam" id="PF00905"/>
    </source>
</evidence>
<evidence type="ECO:0000313" key="17">
    <source>
        <dbReference type="Proteomes" id="UP000290191"/>
    </source>
</evidence>
<evidence type="ECO:0000259" key="15">
    <source>
        <dbReference type="Pfam" id="PF03717"/>
    </source>
</evidence>
<dbReference type="Gene3D" id="3.30.1390.30">
    <property type="entry name" value="Penicillin-binding protein 2a, domain 3"/>
    <property type="match status" value="1"/>
</dbReference>
<dbReference type="GO" id="GO:0006508">
    <property type="term" value="P:proteolysis"/>
    <property type="evidence" value="ECO:0007669"/>
    <property type="project" value="UniProtKB-KW"/>
</dbReference>
<accession>A0A4Q0Y412</accession>
<keyword evidence="10" id="KW-0573">Peptidoglycan synthesis</keyword>
<dbReference type="OrthoDB" id="9766847at2"/>
<evidence type="ECO:0000256" key="11">
    <source>
        <dbReference type="ARBA" id="ARBA00022989"/>
    </source>
</evidence>
<keyword evidence="7" id="KW-0812">Transmembrane</keyword>
<evidence type="ECO:0000256" key="6">
    <source>
        <dbReference type="ARBA" id="ARBA00022670"/>
    </source>
</evidence>
<dbReference type="GO" id="GO:0009002">
    <property type="term" value="F:serine-type D-Ala-D-Ala carboxypeptidase activity"/>
    <property type="evidence" value="ECO:0007669"/>
    <property type="project" value="InterPro"/>
</dbReference>
<dbReference type="GO" id="GO:0008360">
    <property type="term" value="P:regulation of cell shape"/>
    <property type="evidence" value="ECO:0007669"/>
    <property type="project" value="UniProtKB-KW"/>
</dbReference>
<dbReference type="InterPro" id="IPR036138">
    <property type="entry name" value="PBP_dimer_sf"/>
</dbReference>
<dbReference type="GO" id="GO:0009252">
    <property type="term" value="P:peptidoglycan biosynthetic process"/>
    <property type="evidence" value="ECO:0007669"/>
    <property type="project" value="UniProtKB-KW"/>
</dbReference>
<dbReference type="AlphaFoldDB" id="A0A4Q0Y412"/>
<dbReference type="EMBL" id="PDKO01000001">
    <property type="protein sequence ID" value="RXJ64483.1"/>
    <property type="molecule type" value="Genomic_DNA"/>
</dbReference>
<keyword evidence="12" id="KW-0472">Membrane</keyword>
<dbReference type="InterPro" id="IPR050515">
    <property type="entry name" value="Beta-lactam/transpept"/>
</dbReference>
<keyword evidence="8" id="KW-0378">Hydrolase</keyword>
<evidence type="ECO:0000256" key="12">
    <source>
        <dbReference type="ARBA" id="ARBA00023136"/>
    </source>
</evidence>
<dbReference type="InterPro" id="IPR005311">
    <property type="entry name" value="PBP_dimer"/>
</dbReference>
<dbReference type="SUPFAM" id="SSF56601">
    <property type="entry name" value="beta-lactamase/transpeptidase-like"/>
    <property type="match status" value="1"/>
</dbReference>
<dbReference type="Pfam" id="PF00905">
    <property type="entry name" value="Transpeptidase"/>
    <property type="match status" value="1"/>
</dbReference>
<gene>
    <name evidence="16" type="primary">mrdA</name>
    <name evidence="16" type="ORF">CRV06_00570</name>
</gene>
<evidence type="ECO:0000256" key="10">
    <source>
        <dbReference type="ARBA" id="ARBA00022984"/>
    </source>
</evidence>
<sequence>MHLKRLNLIFILIFIVLITLLSRVYFLSIKSNTYYEELSKRNYIKRIYKVPNRGIIKDRNGVPLAMNKLGFSINLKPHLQSYKNKKRLEELITLINKHFPEYKKEELYKEYKKLDSNYKHDFVKIVDFIPYDNFFDKYTLFNSNDDIQIKSEVKRVYPEGKNASHIIGYIGKASRLDIQNNEFSKYSGIIGKNGLEKYYNDKLQGELGVKVVKVNALNKEIELLDEKDPSSNNDLSISLDIRLQRYIQKIFGDDSGAIVVMNAKNGEILAAGSYPEFNNNIFVDGISTKEWDKMRNDFNHPFTNKLINGLYPPGSIIKMGIALSFLDNGIKPNYEVYCSGSLQIGNRKFRCWKTTGHGRVGFVKAIRESCDDFFYKGSLLVGINKISKSLGNYGIGKETGVDLVNEFYATNPNKDWKEKKYDQPWYIGDTINASIGQGYMTVTPLQIARYTAFLATGKLPKPHFSKLNFEEPKEIKHNDDYMKIVRQGMYEVANNKDGGTAYYHVRESKIKIAAKTGTAQVVSIPQAEKVRMKESELKYYHRSHAWLTTYGPFKDPQYVVTVLVEHGGHGGSAAGHVVSKIYNKLIELGYIKNKK</sequence>
<proteinExistence type="predicted"/>
<dbReference type="SUPFAM" id="SSF56519">
    <property type="entry name" value="Penicillin binding protein dimerisation domain"/>
    <property type="match status" value="1"/>
</dbReference>
<evidence type="ECO:0000256" key="1">
    <source>
        <dbReference type="ARBA" id="ARBA00004167"/>
    </source>
</evidence>
<dbReference type="GO" id="GO:0071972">
    <property type="term" value="F:peptidoglycan L,D-transpeptidase activity"/>
    <property type="evidence" value="ECO:0007669"/>
    <property type="project" value="TreeGrafter"/>
</dbReference>
<protein>
    <submittedName>
        <fullName evidence="16">Penicillin-binding protein 2</fullName>
    </submittedName>
</protein>
<feature type="domain" description="Penicillin-binding protein transpeptidase" evidence="14">
    <location>
        <begin position="256"/>
        <end position="582"/>
    </location>
</feature>
<organism evidence="16 17">
    <name type="scientific">Halarcobacter anaerophilus</name>
    <dbReference type="NCBI Taxonomy" id="877500"/>
    <lineage>
        <taxon>Bacteria</taxon>
        <taxon>Pseudomonadati</taxon>
        <taxon>Campylobacterota</taxon>
        <taxon>Epsilonproteobacteria</taxon>
        <taxon>Campylobacterales</taxon>
        <taxon>Arcobacteraceae</taxon>
        <taxon>Halarcobacter</taxon>
    </lineage>
</organism>
<dbReference type="Pfam" id="PF03717">
    <property type="entry name" value="PBP_dimer"/>
    <property type="match status" value="1"/>
</dbReference>
<evidence type="ECO:0000256" key="13">
    <source>
        <dbReference type="ARBA" id="ARBA00023316"/>
    </source>
</evidence>
<evidence type="ECO:0000256" key="2">
    <source>
        <dbReference type="ARBA" id="ARBA00004236"/>
    </source>
</evidence>
<evidence type="ECO:0000313" key="16">
    <source>
        <dbReference type="EMBL" id="RXJ64483.1"/>
    </source>
</evidence>
<evidence type="ECO:0000256" key="4">
    <source>
        <dbReference type="ARBA" id="ARBA00022519"/>
    </source>
</evidence>
<evidence type="ECO:0000256" key="7">
    <source>
        <dbReference type="ARBA" id="ARBA00022692"/>
    </source>
</evidence>
<keyword evidence="5" id="KW-0121">Carboxypeptidase</keyword>
<dbReference type="NCBIfam" id="TIGR03423">
    <property type="entry name" value="pbp2_mrdA"/>
    <property type="match status" value="1"/>
</dbReference>
<dbReference type="Gene3D" id="3.90.1310.10">
    <property type="entry name" value="Penicillin-binding protein 2a (Domain 2)"/>
    <property type="match status" value="1"/>
</dbReference>
<keyword evidence="13" id="KW-0961">Cell wall biogenesis/degradation</keyword>
<dbReference type="Gene3D" id="3.40.710.10">
    <property type="entry name" value="DD-peptidase/beta-lactamase superfamily"/>
    <property type="match status" value="1"/>
</dbReference>
<keyword evidence="11" id="KW-1133">Transmembrane helix</keyword>
<reference evidence="16 17" key="1">
    <citation type="submission" date="2017-10" db="EMBL/GenBank/DDBJ databases">
        <title>Genomics of the genus Arcobacter.</title>
        <authorList>
            <person name="Perez-Cataluna A."/>
            <person name="Figueras M.J."/>
        </authorList>
    </citation>
    <scope>NUCLEOTIDE SEQUENCE [LARGE SCALE GENOMIC DNA]</scope>
    <source>
        <strain evidence="16 17">DSM 24636</strain>
    </source>
</reference>
<dbReference type="GO" id="GO:0071555">
    <property type="term" value="P:cell wall organization"/>
    <property type="evidence" value="ECO:0007669"/>
    <property type="project" value="UniProtKB-KW"/>
</dbReference>
<dbReference type="InterPro" id="IPR001460">
    <property type="entry name" value="PCN-bd_Tpept"/>
</dbReference>
<keyword evidence="6" id="KW-0645">Protease</keyword>
<name>A0A4Q0Y412_9BACT</name>
<feature type="domain" description="Penicillin-binding protein dimerisation" evidence="15">
    <location>
        <begin position="50"/>
        <end position="222"/>
    </location>
</feature>
<keyword evidence="4" id="KW-0997">Cell inner membrane</keyword>
<dbReference type="PANTHER" id="PTHR30627:SF2">
    <property type="entry name" value="PEPTIDOGLYCAN D,D-TRANSPEPTIDASE MRDA"/>
    <property type="match status" value="1"/>
</dbReference>
<dbReference type="FunFam" id="3.40.710.10:FF:000024">
    <property type="entry name" value="Penicillin-binding protein 2"/>
    <property type="match status" value="1"/>
</dbReference>
<dbReference type="PANTHER" id="PTHR30627">
    <property type="entry name" value="PEPTIDOGLYCAN D,D-TRANSPEPTIDASE"/>
    <property type="match status" value="1"/>
</dbReference>
<keyword evidence="3" id="KW-1003">Cell membrane</keyword>
<comment type="caution">
    <text evidence="16">The sequence shown here is derived from an EMBL/GenBank/DDBJ whole genome shotgun (WGS) entry which is preliminary data.</text>
</comment>
<dbReference type="STRING" id="877500.GCA_000935065_02619"/>
<evidence type="ECO:0000256" key="5">
    <source>
        <dbReference type="ARBA" id="ARBA00022645"/>
    </source>
</evidence>
<keyword evidence="17" id="KW-1185">Reference proteome</keyword>
<comment type="subcellular location">
    <subcellularLocation>
        <location evidence="2">Cell membrane</location>
    </subcellularLocation>
    <subcellularLocation>
        <location evidence="1">Membrane</location>
        <topology evidence="1">Single-pass membrane protein</topology>
    </subcellularLocation>
</comment>